<protein>
    <submittedName>
        <fullName evidence="1">Uncharacterized protein</fullName>
    </submittedName>
</protein>
<sequence length="220" mass="23682">MFRLIQLHTEDGVPRIGVDPDGYVSARAALAQYRTAPTTYFAVGRFDHEGTLTEVILDPICGLDGACQRPASVVHAKTYERLCERCANGLDVLTVPQLARRLGIACRLAPSVARFRQTTLSGLRAPAGNRIAREFADHVHDPHWRQGLCTELAESPAALNGLLIGTGALSHRQVLDLYPVLCALGDELPAAVRADLSRATARPLSPAGVAGLRLGLDFRS</sequence>
<keyword evidence="2" id="KW-1185">Reference proteome</keyword>
<organism evidence="1 2">
    <name type="scientific">Actinoplanes aureus</name>
    <dbReference type="NCBI Taxonomy" id="2792083"/>
    <lineage>
        <taxon>Bacteria</taxon>
        <taxon>Bacillati</taxon>
        <taxon>Actinomycetota</taxon>
        <taxon>Actinomycetes</taxon>
        <taxon>Micromonosporales</taxon>
        <taxon>Micromonosporaceae</taxon>
        <taxon>Actinoplanes</taxon>
    </lineage>
</organism>
<name>A0A931C2U9_9ACTN</name>
<dbReference type="Proteomes" id="UP000598146">
    <property type="component" value="Unassembled WGS sequence"/>
</dbReference>
<proteinExistence type="predicted"/>
<dbReference type="RefSeq" id="WP_196414118.1">
    <property type="nucleotide sequence ID" value="NZ_JADQTO010000005.1"/>
</dbReference>
<comment type="caution">
    <text evidence="1">The sequence shown here is derived from an EMBL/GenBank/DDBJ whole genome shotgun (WGS) entry which is preliminary data.</text>
</comment>
<evidence type="ECO:0000313" key="2">
    <source>
        <dbReference type="Proteomes" id="UP000598146"/>
    </source>
</evidence>
<evidence type="ECO:0000313" key="1">
    <source>
        <dbReference type="EMBL" id="MBG0562329.1"/>
    </source>
</evidence>
<reference evidence="1" key="1">
    <citation type="submission" date="2020-11" db="EMBL/GenBank/DDBJ databases">
        <title>Isolation and identification of active actinomycetes.</title>
        <authorList>
            <person name="Sun X."/>
        </authorList>
    </citation>
    <scope>NUCLEOTIDE SEQUENCE</scope>
    <source>
        <strain evidence="1">NEAU-A11</strain>
    </source>
</reference>
<dbReference type="EMBL" id="JADQTO010000005">
    <property type="protein sequence ID" value="MBG0562329.1"/>
    <property type="molecule type" value="Genomic_DNA"/>
</dbReference>
<accession>A0A931C2U9</accession>
<gene>
    <name evidence="1" type="ORF">I4J89_12720</name>
</gene>
<dbReference type="AlphaFoldDB" id="A0A931C2U9"/>